<dbReference type="AlphaFoldDB" id="A4J8D9"/>
<evidence type="ECO:0000256" key="1">
    <source>
        <dbReference type="SAM" id="Phobius"/>
    </source>
</evidence>
<sequence length="68" mass="7742">MIFLLILTFTTMAFFEIPALVQRQYWRELVVFLSLWLLAFVLSILYALGIQLPSPAALITIVVQGLLT</sequence>
<evidence type="ECO:0000313" key="2">
    <source>
        <dbReference type="EMBL" id="ABO51342.1"/>
    </source>
</evidence>
<dbReference type="eggNOG" id="ENOG50339SC">
    <property type="taxonomic scope" value="Bacteria"/>
</dbReference>
<protein>
    <submittedName>
        <fullName evidence="2">Uncharacterized protein</fullName>
    </submittedName>
</protein>
<keyword evidence="3" id="KW-1185">Reference proteome</keyword>
<gene>
    <name evidence="2" type="ordered locus">Dred_2838</name>
</gene>
<dbReference type="KEGG" id="drm:Dred_2838"/>
<keyword evidence="1" id="KW-0812">Transmembrane</keyword>
<dbReference type="EMBL" id="CP000612">
    <property type="protein sequence ID" value="ABO51342.1"/>
    <property type="molecule type" value="Genomic_DNA"/>
</dbReference>
<proteinExistence type="predicted"/>
<feature type="transmembrane region" description="Helical" evidence="1">
    <location>
        <begin position="29"/>
        <end position="48"/>
    </location>
</feature>
<evidence type="ECO:0000313" key="3">
    <source>
        <dbReference type="Proteomes" id="UP000001556"/>
    </source>
</evidence>
<dbReference type="Proteomes" id="UP000001556">
    <property type="component" value="Chromosome"/>
</dbReference>
<reference evidence="2 3" key="1">
    <citation type="submission" date="2007-03" db="EMBL/GenBank/DDBJ databases">
        <title>Complete sequence of Desulfotomaculum reducens MI-1.</title>
        <authorList>
            <consortium name="US DOE Joint Genome Institute"/>
            <person name="Copeland A."/>
            <person name="Lucas S."/>
            <person name="Lapidus A."/>
            <person name="Barry K."/>
            <person name="Detter J.C."/>
            <person name="Glavina del Rio T."/>
            <person name="Hammon N."/>
            <person name="Israni S."/>
            <person name="Dalin E."/>
            <person name="Tice H."/>
            <person name="Pitluck S."/>
            <person name="Sims D."/>
            <person name="Brettin T."/>
            <person name="Bruce D."/>
            <person name="Han C."/>
            <person name="Tapia R."/>
            <person name="Schmutz J."/>
            <person name="Larimer F."/>
            <person name="Land M."/>
            <person name="Hauser L."/>
            <person name="Kyrpides N."/>
            <person name="Kim E."/>
            <person name="Tebo B.M."/>
            <person name="Richardson P."/>
        </authorList>
    </citation>
    <scope>NUCLEOTIDE SEQUENCE [LARGE SCALE GENOMIC DNA]</scope>
    <source>
        <strain evidence="2 3">MI-1</strain>
    </source>
</reference>
<keyword evidence="1" id="KW-0472">Membrane</keyword>
<dbReference type="RefSeq" id="WP_011879135.1">
    <property type="nucleotide sequence ID" value="NC_009253.1"/>
</dbReference>
<name>A4J8D9_DESRM</name>
<organism evidence="2 3">
    <name type="scientific">Desulforamulus reducens (strain ATCC BAA-1160 / DSM 100696 / MI-1)</name>
    <name type="common">Desulfotomaculum reducens</name>
    <dbReference type="NCBI Taxonomy" id="349161"/>
    <lineage>
        <taxon>Bacteria</taxon>
        <taxon>Bacillati</taxon>
        <taxon>Bacillota</taxon>
        <taxon>Clostridia</taxon>
        <taxon>Eubacteriales</taxon>
        <taxon>Peptococcaceae</taxon>
        <taxon>Desulforamulus</taxon>
    </lineage>
</organism>
<accession>A4J8D9</accession>
<keyword evidence="1" id="KW-1133">Transmembrane helix</keyword>
<dbReference type="HOGENOM" id="CLU_194269_2_0_9"/>